<dbReference type="InterPro" id="IPR019251">
    <property type="entry name" value="DUF2231_TM"/>
</dbReference>
<feature type="transmembrane region" description="Helical" evidence="1">
    <location>
        <begin position="79"/>
        <end position="96"/>
    </location>
</feature>
<sequence>MDMNRILRAPETAEGLDRPAAKLVTAARTLFGDGRVSDWARGSSLGHPLHPILVTMPVGAWSSAAVLRTVGRTEEARRLVLIGLLATPPAVAVGLAEFQDLDAAQRRVGLVHAAMNAVATVLFSAAYRSLDDRAATALGAAGLAAMGAGGAFGGHLAYALGAGVHRWQHAPSTLDSPAAPVP</sequence>
<keyword evidence="1" id="KW-0472">Membrane</keyword>
<reference evidence="3 4" key="1">
    <citation type="submission" date="2020-10" db="EMBL/GenBank/DDBJ databases">
        <title>Identification of Nocardia species via Next-generation sequencing and recognition of intraspecies genetic diversity.</title>
        <authorList>
            <person name="Li P."/>
            <person name="Li P."/>
            <person name="Lu B."/>
        </authorList>
    </citation>
    <scope>NUCLEOTIDE SEQUENCE [LARGE SCALE GENOMIC DNA]</scope>
    <source>
        <strain evidence="3 4">BJ06-0143</strain>
    </source>
</reference>
<evidence type="ECO:0000313" key="3">
    <source>
        <dbReference type="EMBL" id="MBF6353671.1"/>
    </source>
</evidence>
<comment type="caution">
    <text evidence="3">The sequence shown here is derived from an EMBL/GenBank/DDBJ whole genome shotgun (WGS) entry which is preliminary data.</text>
</comment>
<dbReference type="RefSeq" id="WP_195000550.1">
    <property type="nucleotide sequence ID" value="NZ_JADLQN010000001.1"/>
</dbReference>
<keyword evidence="1" id="KW-0812">Transmembrane</keyword>
<keyword evidence="4" id="KW-1185">Reference proteome</keyword>
<keyword evidence="1" id="KW-1133">Transmembrane helix</keyword>
<dbReference type="Proteomes" id="UP000707731">
    <property type="component" value="Unassembled WGS sequence"/>
</dbReference>
<dbReference type="Pfam" id="PF09990">
    <property type="entry name" value="DUF2231"/>
    <property type="match status" value="1"/>
</dbReference>
<evidence type="ECO:0000256" key="1">
    <source>
        <dbReference type="SAM" id="Phobius"/>
    </source>
</evidence>
<accession>A0ABS0D5C6</accession>
<protein>
    <submittedName>
        <fullName evidence="3">DUF2231 domain-containing protein</fullName>
    </submittedName>
</protein>
<gene>
    <name evidence="3" type="ORF">IU449_03760</name>
</gene>
<proteinExistence type="predicted"/>
<feature type="domain" description="DUF2231" evidence="2">
    <location>
        <begin position="46"/>
        <end position="165"/>
    </location>
</feature>
<dbReference type="EMBL" id="JADLQN010000001">
    <property type="protein sequence ID" value="MBF6353671.1"/>
    <property type="molecule type" value="Genomic_DNA"/>
</dbReference>
<feature type="transmembrane region" description="Helical" evidence="1">
    <location>
        <begin position="108"/>
        <end position="127"/>
    </location>
</feature>
<evidence type="ECO:0000313" key="4">
    <source>
        <dbReference type="Proteomes" id="UP000707731"/>
    </source>
</evidence>
<evidence type="ECO:0000259" key="2">
    <source>
        <dbReference type="Pfam" id="PF09990"/>
    </source>
</evidence>
<feature type="transmembrane region" description="Helical" evidence="1">
    <location>
        <begin position="134"/>
        <end position="158"/>
    </location>
</feature>
<name>A0ABS0D5C6_9NOCA</name>
<organism evidence="3 4">
    <name type="scientific">Nocardia higoensis</name>
    <dbReference type="NCBI Taxonomy" id="228599"/>
    <lineage>
        <taxon>Bacteria</taxon>
        <taxon>Bacillati</taxon>
        <taxon>Actinomycetota</taxon>
        <taxon>Actinomycetes</taxon>
        <taxon>Mycobacteriales</taxon>
        <taxon>Nocardiaceae</taxon>
        <taxon>Nocardia</taxon>
    </lineage>
</organism>